<sequence length="208" mass="23251">MITTKYKRSISVFYRFAVLLTTICCLSSCSLIPIVVGGTAITTISVATDPRNVLSQIDDYTLGLKIRNEINKTLKRHKSKDFSINVNSYNKKVLITGYVNKISDIAMVNKITSSITGNFIIINQLQIRNIPTIYDKSKEKIILSKIKTSFLRDKNIPTNSISVVVDQKKVFLMGIVTKSEGAKAAQITANTKGVDHVIKLFEYIENNK</sequence>
<gene>
    <name evidence="4" type="ORF">CDSE_0094</name>
</gene>
<keyword evidence="4" id="KW-0449">Lipoprotein</keyword>
<name>M1LND1_9PROT</name>
<evidence type="ECO:0000313" key="5">
    <source>
        <dbReference type="Proteomes" id="UP000011547"/>
    </source>
</evidence>
<evidence type="ECO:0000259" key="3">
    <source>
        <dbReference type="PROSITE" id="PS50914"/>
    </source>
</evidence>
<dbReference type="Proteomes" id="UP000011547">
    <property type="component" value="Chromosome"/>
</dbReference>
<dbReference type="InterPro" id="IPR051686">
    <property type="entry name" value="Lipoprotein_DolP"/>
</dbReference>
<feature type="domain" description="BON" evidence="3">
    <location>
        <begin position="138"/>
        <end position="205"/>
    </location>
</feature>
<dbReference type="InterPro" id="IPR007055">
    <property type="entry name" value="BON_dom"/>
</dbReference>
<dbReference type="PANTHER" id="PTHR34606">
    <property type="entry name" value="BON DOMAIN-CONTAINING PROTEIN"/>
    <property type="match status" value="1"/>
</dbReference>
<dbReference type="HOGENOM" id="CLU_083606_3_0_4"/>
<feature type="transmembrane region" description="Helical" evidence="2">
    <location>
        <begin position="12"/>
        <end position="36"/>
    </location>
</feature>
<dbReference type="AlphaFoldDB" id="M1LND1"/>
<dbReference type="SMART" id="SM00749">
    <property type="entry name" value="BON"/>
    <property type="match status" value="1"/>
</dbReference>
<evidence type="ECO:0000313" key="4">
    <source>
        <dbReference type="EMBL" id="AGF47207.1"/>
    </source>
</evidence>
<dbReference type="RefSeq" id="WP_015396618.1">
    <property type="nucleotide sequence ID" value="NC_020294.1"/>
</dbReference>
<keyword evidence="5" id="KW-1185">Reference proteome</keyword>
<reference evidence="4 5" key="1">
    <citation type="journal article" date="2013" name="Genome Biol. Evol.">
        <title>Genome evolution and phylogenomic analysis of candidatus kinetoplastibacterium, the betaproteobacterial endosymbionts of strigomonas and angomonas.</title>
        <authorList>
            <person name="Alves J.M."/>
            <person name="Serrano M.G."/>
            <person name="Maia da Silva F."/>
            <person name="Voegtly L.J."/>
            <person name="Matveyev A.V."/>
            <person name="Teixeira M.M."/>
            <person name="Camargo E.P."/>
            <person name="Buck G.A."/>
        </authorList>
    </citation>
    <scope>NUCLEOTIDE SEQUENCE [LARGE SCALE GENOMIC DNA]</scope>
    <source>
        <strain evidence="4 5">TCC079E</strain>
    </source>
</reference>
<dbReference type="PATRIC" id="fig|1208919.3.peg.651"/>
<dbReference type="PROSITE" id="PS50914">
    <property type="entry name" value="BON"/>
    <property type="match status" value="2"/>
</dbReference>
<evidence type="ECO:0000256" key="1">
    <source>
        <dbReference type="ARBA" id="ARBA00022729"/>
    </source>
</evidence>
<keyword evidence="1" id="KW-0732">Signal</keyword>
<dbReference type="STRING" id="1208919.CDSE_0094"/>
<organism evidence="4 5">
    <name type="scientific">Candidatus Kinetoplastidibacterium desouzai TCC079E</name>
    <dbReference type="NCBI Taxonomy" id="1208919"/>
    <lineage>
        <taxon>Bacteria</taxon>
        <taxon>Pseudomonadati</taxon>
        <taxon>Pseudomonadota</taxon>
        <taxon>Betaproteobacteria</taxon>
        <taxon>Candidatus Kinetoplastidibacterium</taxon>
    </lineage>
</organism>
<feature type="domain" description="BON" evidence="3">
    <location>
        <begin position="58"/>
        <end position="129"/>
    </location>
</feature>
<dbReference type="eggNOG" id="COG2823">
    <property type="taxonomic scope" value="Bacteria"/>
</dbReference>
<dbReference type="EMBL" id="CP003803">
    <property type="protein sequence ID" value="AGF47207.1"/>
    <property type="molecule type" value="Genomic_DNA"/>
</dbReference>
<dbReference type="Pfam" id="PF04972">
    <property type="entry name" value="BON"/>
    <property type="match status" value="2"/>
</dbReference>
<protein>
    <submittedName>
        <fullName evidence="4">Putative periplasmic or secreted lipoprotein</fullName>
    </submittedName>
</protein>
<keyword evidence="2" id="KW-1133">Transmembrane helix</keyword>
<dbReference type="PANTHER" id="PTHR34606:SF4">
    <property type="entry name" value="OUTER MEMBRANE LIPOPROTEIN DOLP"/>
    <property type="match status" value="1"/>
</dbReference>
<evidence type="ECO:0000256" key="2">
    <source>
        <dbReference type="SAM" id="Phobius"/>
    </source>
</evidence>
<keyword evidence="2" id="KW-0812">Transmembrane</keyword>
<dbReference type="InterPro" id="IPR014004">
    <property type="entry name" value="Transpt-assoc_nodulatn_dom_bac"/>
</dbReference>
<accession>M1LND1</accession>
<dbReference type="KEGG" id="kde:CDSE_0094"/>
<keyword evidence="2" id="KW-0472">Membrane</keyword>
<proteinExistence type="predicted"/>